<keyword evidence="10" id="KW-0067">ATP-binding</keyword>
<dbReference type="EC" id="6.1.1.21" evidence="4"/>
<evidence type="ECO:0000256" key="14">
    <source>
        <dbReference type="ARBA" id="ARBA00045426"/>
    </source>
</evidence>
<dbReference type="SUPFAM" id="SSF47060">
    <property type="entry name" value="S15/NS1 RNA-binding domain"/>
    <property type="match status" value="1"/>
</dbReference>
<comment type="similarity">
    <text evidence="2">Belongs to the class-II aminoacyl-tRNA synthetase family.</text>
</comment>
<keyword evidence="9" id="KW-0547">Nucleotide-binding</keyword>
<dbReference type="SMART" id="SM00991">
    <property type="entry name" value="WHEP-TRS"/>
    <property type="match status" value="1"/>
</dbReference>
<dbReference type="PANTHER" id="PTHR11476">
    <property type="entry name" value="HISTIDYL-TRNA SYNTHETASE"/>
    <property type="match status" value="1"/>
</dbReference>
<proteinExistence type="inferred from homology"/>
<dbReference type="InterPro" id="IPR036621">
    <property type="entry name" value="Anticodon-bd_dom_sf"/>
</dbReference>
<evidence type="ECO:0000313" key="19">
    <source>
        <dbReference type="Ensembl" id="ENSCAFP00020000844.1"/>
    </source>
</evidence>
<dbReference type="GO" id="GO:0042802">
    <property type="term" value="F:identical protein binding"/>
    <property type="evidence" value="ECO:0007669"/>
    <property type="project" value="TreeGrafter"/>
</dbReference>
<accession>A0A8C0JJ64</accession>
<evidence type="ECO:0000256" key="15">
    <source>
        <dbReference type="ARBA" id="ARBA00047639"/>
    </source>
</evidence>
<dbReference type="SUPFAM" id="SSF52954">
    <property type="entry name" value="Class II aaRS ABD-related"/>
    <property type="match status" value="1"/>
</dbReference>
<dbReference type="GO" id="GO:0003723">
    <property type="term" value="F:RNA binding"/>
    <property type="evidence" value="ECO:0007669"/>
    <property type="project" value="TreeGrafter"/>
</dbReference>
<evidence type="ECO:0000256" key="5">
    <source>
        <dbReference type="ARBA" id="ARBA00015302"/>
    </source>
</evidence>
<dbReference type="GO" id="GO:0032543">
    <property type="term" value="P:mitochondrial translation"/>
    <property type="evidence" value="ECO:0007669"/>
    <property type="project" value="TreeGrafter"/>
</dbReference>
<organism evidence="19 20">
    <name type="scientific">Canis lupus dingo</name>
    <name type="common">dingo</name>
    <dbReference type="NCBI Taxonomy" id="286419"/>
    <lineage>
        <taxon>Eukaryota</taxon>
        <taxon>Metazoa</taxon>
        <taxon>Chordata</taxon>
        <taxon>Craniata</taxon>
        <taxon>Vertebrata</taxon>
        <taxon>Euteleostomi</taxon>
        <taxon>Mammalia</taxon>
        <taxon>Eutheria</taxon>
        <taxon>Laurasiatheria</taxon>
        <taxon>Carnivora</taxon>
        <taxon>Caniformia</taxon>
        <taxon>Canidae</taxon>
        <taxon>Canis</taxon>
    </lineage>
</organism>
<dbReference type="Pfam" id="PF03129">
    <property type="entry name" value="HGTP_anticodon"/>
    <property type="match status" value="1"/>
</dbReference>
<dbReference type="GO" id="GO:0005524">
    <property type="term" value="F:ATP binding"/>
    <property type="evidence" value="ECO:0007669"/>
    <property type="project" value="UniProtKB-KW"/>
</dbReference>
<sequence length="505" mass="56883">LCSPQAECVQGLKQQKASTEQIEEEVAKLLKLKAQLGPDERKQKFVLKTPKGTRDYSPQQMAVREKVFDVIISCFKRHGAEITDTPVFELKETLTGKYGEDSKLIYDLKDQGGELLSLCYDLTVPFARYLAMNKLTNIKPYHIAKVYWCDNPAMTRGQYREFYQCYFDIAGQFDPMITDAECLEIMSEILRSLQIGDFLVKVNDRHILDGMFAICCVPDSKFRTICSSNEMVGEKGLATKVPDHIGDYIQQHGGISLVEQLLQDPELSQNKQALEGLGDLKLLFEYLTLFSIADKISFDLSLAGEEPLGVGNVAAEGRYDGLVGMFDPKGCKVPCVGLSIGVERIFSIVEQRLEATEEKVRTTETQVLAASAQKKLLEERLKLVSELWNAGIKAELLYKKNAKLQNQLQYCEEAGIPLVAIIGEQELKDGVIKLRSVASREEVDVPREDLVEEIKRRTSQPLCICSVEQTIRGKWAWHYLWLKQDSAYVLPTALYTSFPAGRPPQ</sequence>
<comment type="subcellular location">
    <subcellularLocation>
        <location evidence="1">Cytoplasm</location>
    </subcellularLocation>
</comment>
<dbReference type="Pfam" id="PF13393">
    <property type="entry name" value="tRNA-synt_His"/>
    <property type="match status" value="1"/>
</dbReference>
<dbReference type="InterPro" id="IPR045864">
    <property type="entry name" value="aa-tRNA-synth_II/BPL/LPL"/>
</dbReference>
<dbReference type="GO" id="GO:0005829">
    <property type="term" value="C:cytosol"/>
    <property type="evidence" value="ECO:0007669"/>
    <property type="project" value="TreeGrafter"/>
</dbReference>
<evidence type="ECO:0000256" key="1">
    <source>
        <dbReference type="ARBA" id="ARBA00004496"/>
    </source>
</evidence>
<dbReference type="SUPFAM" id="SSF55681">
    <property type="entry name" value="Class II aaRS and biotin synthetases"/>
    <property type="match status" value="1"/>
</dbReference>
<dbReference type="InterPro" id="IPR009068">
    <property type="entry name" value="uS15_NS1_RNA-bd_sf"/>
</dbReference>
<dbReference type="InterPro" id="IPR033656">
    <property type="entry name" value="HisRS_anticodon"/>
</dbReference>
<feature type="coiled-coil region" evidence="17">
    <location>
        <begin position="346"/>
        <end position="373"/>
    </location>
</feature>
<comment type="subunit">
    <text evidence="3">Homodimer.</text>
</comment>
<evidence type="ECO:0000256" key="11">
    <source>
        <dbReference type="ARBA" id="ARBA00022917"/>
    </source>
</evidence>
<keyword evidence="8" id="KW-0436">Ligase</keyword>
<evidence type="ECO:0000259" key="18">
    <source>
        <dbReference type="PROSITE" id="PS51185"/>
    </source>
</evidence>
<evidence type="ECO:0000256" key="7">
    <source>
        <dbReference type="ARBA" id="ARBA00022553"/>
    </source>
</evidence>
<dbReference type="PIRSF" id="PIRSF001549">
    <property type="entry name" value="His-tRNA_synth"/>
    <property type="match status" value="1"/>
</dbReference>
<keyword evidence="12" id="KW-0030">Aminoacyl-tRNA synthetase</keyword>
<reference evidence="19" key="1">
    <citation type="submission" date="2025-08" db="UniProtKB">
        <authorList>
            <consortium name="Ensembl"/>
        </authorList>
    </citation>
    <scope>IDENTIFICATION</scope>
</reference>
<dbReference type="InterPro" id="IPR041715">
    <property type="entry name" value="HisRS-like_core"/>
</dbReference>
<comment type="catalytic activity">
    <reaction evidence="15">
        <text>tRNA(His) + L-histidine + ATP = L-histidyl-tRNA(His) + AMP + diphosphate + H(+)</text>
        <dbReference type="Rhea" id="RHEA:17313"/>
        <dbReference type="Rhea" id="RHEA-COMP:9665"/>
        <dbReference type="Rhea" id="RHEA-COMP:9689"/>
        <dbReference type="ChEBI" id="CHEBI:15378"/>
        <dbReference type="ChEBI" id="CHEBI:30616"/>
        <dbReference type="ChEBI" id="CHEBI:33019"/>
        <dbReference type="ChEBI" id="CHEBI:57595"/>
        <dbReference type="ChEBI" id="CHEBI:78442"/>
        <dbReference type="ChEBI" id="CHEBI:78527"/>
        <dbReference type="ChEBI" id="CHEBI:456215"/>
        <dbReference type="EC" id="6.1.1.21"/>
    </reaction>
</comment>
<dbReference type="InterPro" id="IPR000738">
    <property type="entry name" value="WHEP-TRS_dom"/>
</dbReference>
<evidence type="ECO:0000256" key="17">
    <source>
        <dbReference type="SAM" id="Coils"/>
    </source>
</evidence>
<keyword evidence="11" id="KW-0648">Protein biosynthesis</keyword>
<evidence type="ECO:0000256" key="4">
    <source>
        <dbReference type="ARBA" id="ARBA00012815"/>
    </source>
</evidence>
<feature type="binding site" evidence="16">
    <location>
        <begin position="121"/>
        <end position="123"/>
    </location>
    <ligand>
        <name>L-histidine</name>
        <dbReference type="ChEBI" id="CHEBI:57595"/>
    </ligand>
</feature>
<keyword evidence="20" id="KW-1185">Reference proteome</keyword>
<dbReference type="PROSITE" id="PS51185">
    <property type="entry name" value="WHEP_TRS_2"/>
    <property type="match status" value="1"/>
</dbReference>
<dbReference type="Gene3D" id="3.40.50.800">
    <property type="entry name" value="Anticodon-binding domain"/>
    <property type="match status" value="1"/>
</dbReference>
<feature type="binding site" evidence="16">
    <location>
        <position position="168"/>
    </location>
    <ligand>
        <name>L-histidine</name>
        <dbReference type="ChEBI" id="CHEBI:57595"/>
    </ligand>
</feature>
<keyword evidence="7" id="KW-0597">Phosphoprotein</keyword>
<feature type="binding site" evidence="16">
    <location>
        <position position="164"/>
    </location>
    <ligand>
        <name>L-histidine</name>
        <dbReference type="ChEBI" id="CHEBI:57595"/>
    </ligand>
</feature>
<dbReference type="Gene3D" id="1.10.287.10">
    <property type="entry name" value="S15/NS1, RNA-binding"/>
    <property type="match status" value="1"/>
</dbReference>
<evidence type="ECO:0000256" key="16">
    <source>
        <dbReference type="PIRSR" id="PIRSR001549-1"/>
    </source>
</evidence>
<evidence type="ECO:0000256" key="8">
    <source>
        <dbReference type="ARBA" id="ARBA00022598"/>
    </source>
</evidence>
<evidence type="ECO:0000256" key="9">
    <source>
        <dbReference type="ARBA" id="ARBA00022741"/>
    </source>
</evidence>
<dbReference type="GO" id="GO:0006427">
    <property type="term" value="P:histidyl-tRNA aminoacylation"/>
    <property type="evidence" value="ECO:0007669"/>
    <property type="project" value="TreeGrafter"/>
</dbReference>
<evidence type="ECO:0000256" key="13">
    <source>
        <dbReference type="ARBA" id="ARBA00030619"/>
    </source>
</evidence>
<dbReference type="CDD" id="cd00859">
    <property type="entry name" value="HisRS_anticodon"/>
    <property type="match status" value="1"/>
</dbReference>
<protein>
    <recommendedName>
        <fullName evidence="5">Histidine--tRNA ligase, cytoplasmic</fullName>
        <ecNumber evidence="4">6.1.1.21</ecNumber>
    </recommendedName>
    <alternativeName>
        <fullName evidence="13">Histidyl-tRNA synthetase</fullName>
    </alternativeName>
</protein>
<dbReference type="AlphaFoldDB" id="A0A8C0JJ64"/>
<dbReference type="PANTHER" id="PTHR11476:SF8">
    <property type="entry name" value="HISTIDINE--TRNA LIGASE, CYTOPLASMIC"/>
    <property type="match status" value="1"/>
</dbReference>
<feature type="domain" description="WHEP-TRS" evidence="18">
    <location>
        <begin position="1"/>
        <end position="50"/>
    </location>
</feature>
<dbReference type="InterPro" id="IPR004154">
    <property type="entry name" value="Anticodon-bd"/>
</dbReference>
<name>A0A8C0JJ64_CANLU</name>
<evidence type="ECO:0000256" key="12">
    <source>
        <dbReference type="ARBA" id="ARBA00023146"/>
    </source>
</evidence>
<dbReference type="InterPro" id="IPR004516">
    <property type="entry name" value="HisRS/HisZ"/>
</dbReference>
<keyword evidence="17" id="KW-0175">Coiled coil</keyword>
<reference evidence="19" key="2">
    <citation type="submission" date="2025-09" db="UniProtKB">
        <authorList>
            <consortium name="Ensembl"/>
        </authorList>
    </citation>
    <scope>IDENTIFICATION</scope>
</reference>
<dbReference type="GO" id="GO:0005739">
    <property type="term" value="C:mitochondrion"/>
    <property type="evidence" value="ECO:0007669"/>
    <property type="project" value="TreeGrafter"/>
</dbReference>
<keyword evidence="6" id="KW-0963">Cytoplasm</keyword>
<evidence type="ECO:0000256" key="3">
    <source>
        <dbReference type="ARBA" id="ARBA00011738"/>
    </source>
</evidence>
<evidence type="ECO:0000256" key="2">
    <source>
        <dbReference type="ARBA" id="ARBA00008226"/>
    </source>
</evidence>
<dbReference type="Gene3D" id="3.30.930.10">
    <property type="entry name" value="Bira Bifunctional Protein, Domain 2"/>
    <property type="match status" value="1"/>
</dbReference>
<comment type="function">
    <text evidence="14">Catalyzes the ATP-dependent ligation of histidine to the 3'-end of its cognate tRNA, via the formation of an aminoacyl-adenylate intermediate (His-AMP). Plays a role in axon guidance.</text>
</comment>
<evidence type="ECO:0000256" key="6">
    <source>
        <dbReference type="ARBA" id="ARBA00022490"/>
    </source>
</evidence>
<dbReference type="GeneTree" id="ENSGT00390000005922"/>
<dbReference type="GO" id="GO:0004821">
    <property type="term" value="F:histidine-tRNA ligase activity"/>
    <property type="evidence" value="ECO:0007669"/>
    <property type="project" value="UniProtKB-EC"/>
</dbReference>
<dbReference type="CDD" id="cd00773">
    <property type="entry name" value="HisRS-like_core"/>
    <property type="match status" value="1"/>
</dbReference>
<evidence type="ECO:0000313" key="20">
    <source>
        <dbReference type="Proteomes" id="UP000694391"/>
    </source>
</evidence>
<evidence type="ECO:0000256" key="10">
    <source>
        <dbReference type="ARBA" id="ARBA00022840"/>
    </source>
</evidence>
<dbReference type="Proteomes" id="UP000694391">
    <property type="component" value="Unplaced"/>
</dbReference>
<dbReference type="FunFam" id="3.40.50.800:FF:000008">
    <property type="entry name" value="histidine--tRNA ligase, cytoplasmic isoform X1"/>
    <property type="match status" value="1"/>
</dbReference>
<dbReference type="Ensembl" id="ENSCAFT00020001019.1">
    <property type="protein sequence ID" value="ENSCAFP00020000844.1"/>
    <property type="gene ID" value="ENSCAFG00020000826.1"/>
</dbReference>